<keyword evidence="2" id="KW-1133">Transmembrane helix</keyword>
<feature type="transmembrane region" description="Helical" evidence="2">
    <location>
        <begin position="34"/>
        <end position="50"/>
    </location>
</feature>
<gene>
    <name evidence="3" type="ORF">CBRE1094_LOCUS22868</name>
</gene>
<organism evidence="3">
    <name type="scientific">Haptolina brevifila</name>
    <dbReference type="NCBI Taxonomy" id="156173"/>
    <lineage>
        <taxon>Eukaryota</taxon>
        <taxon>Haptista</taxon>
        <taxon>Haptophyta</taxon>
        <taxon>Prymnesiophyceae</taxon>
        <taxon>Prymnesiales</taxon>
        <taxon>Prymnesiaceae</taxon>
        <taxon>Haptolina</taxon>
    </lineage>
</organism>
<feature type="transmembrane region" description="Helical" evidence="2">
    <location>
        <begin position="62"/>
        <end position="82"/>
    </location>
</feature>
<dbReference type="EMBL" id="HBGU01041935">
    <property type="protein sequence ID" value="CAD9472076.1"/>
    <property type="molecule type" value="Transcribed_RNA"/>
</dbReference>
<protein>
    <submittedName>
        <fullName evidence="3">Uncharacterized protein</fullName>
    </submittedName>
</protein>
<dbReference type="AlphaFoldDB" id="A0A7S2E4A6"/>
<feature type="transmembrane region" description="Helical" evidence="2">
    <location>
        <begin position="382"/>
        <end position="404"/>
    </location>
</feature>
<proteinExistence type="predicted"/>
<evidence type="ECO:0000256" key="1">
    <source>
        <dbReference type="SAM" id="MobiDB-lite"/>
    </source>
</evidence>
<keyword evidence="2" id="KW-0812">Transmembrane</keyword>
<sequence>MVGVGMLILAFFSQTFEFGDRVINWLLVDEWKPWATYGSTVGALVLLYLMDISYWEGPKGALARRLCVTGAIVLCMGSALLSMSRFPILPLCLFLILLPMTALFLRHTLFRPNLSVDVSYVLGINLIVTAFVVLLVWILWLFGAWTNTENHWYENRKVFGEHAQCNATTESGSWYAATHYVPEHDAFICLAAFLLWVSPLILSAVSFMLGVFTILVGRSMSNRTSRASSTRFAVRLALFAVGLSCVGMYSAASISGAGMGLSNAAFTVYGVLMICVFMIVVTNIGWETLKTKILEQKFVKSVYSVGPPWIDYGHALLLTCGPLVYFPFLLLSFFNQLVRRIGCNCGVFKPLDEVERKQWFTTVAQKSFVYLSKWNWTKALLYANYICWLIWALKYGMVISQIFLNWVVSQLSTLHWGAVTGLFVVIGLIMFLIPVVPGPLVYLASGVLVVPVNEAAWGGSSSIGEGCGGGANRSAAEVLVATSNSSSSSASLSDEGDDMTAFILACVWACFLSYMLKLIAHVLQQKCIGETLQRSVSVRAQVSPNSRFMKALRVLLERPGVTPAKVCVMCGGPDWPTSVLCGLLRLNVFQMLLGLTPMFTMTIPTTLSGAFATKTSPAVLPNMVSFLVAIVMVVQLVLGFGCILYANRAMVQYKEQIDAIPDDLEVKEMDEKSARKAAATDQVTSFFGMPLKMRCLLAGGTTILLLSCYCQVLRPKLLFQPFTLTDCIETLGQEDHYNVIIPGTSIYGILALLALLVSIVCYVIFGRWASRMADELLAGGSEAPYPLKQQTVASSSSSSSSSSTTEASPVKDAASRSPPKKSDLVA</sequence>
<feature type="transmembrane region" description="Helical" evidence="2">
    <location>
        <begin position="624"/>
        <end position="646"/>
    </location>
</feature>
<name>A0A7S2E4A6_9EUKA</name>
<feature type="transmembrane region" description="Helical" evidence="2">
    <location>
        <begin position="416"/>
        <end position="436"/>
    </location>
</feature>
<feature type="transmembrane region" description="Helical" evidence="2">
    <location>
        <begin position="309"/>
        <end position="330"/>
    </location>
</feature>
<accession>A0A7S2E4A6</accession>
<feature type="transmembrane region" description="Helical" evidence="2">
    <location>
        <begin position="499"/>
        <end position="516"/>
    </location>
</feature>
<feature type="compositionally biased region" description="Low complexity" evidence="1">
    <location>
        <begin position="794"/>
        <end position="803"/>
    </location>
</feature>
<feature type="transmembrane region" description="Helical" evidence="2">
    <location>
        <begin position="266"/>
        <end position="289"/>
    </location>
</feature>
<feature type="transmembrane region" description="Helical" evidence="2">
    <location>
        <begin position="746"/>
        <end position="765"/>
    </location>
</feature>
<feature type="transmembrane region" description="Helical" evidence="2">
    <location>
        <begin position="695"/>
        <end position="714"/>
    </location>
</feature>
<feature type="transmembrane region" description="Helical" evidence="2">
    <location>
        <begin position="118"/>
        <end position="142"/>
    </location>
</feature>
<keyword evidence="2" id="KW-0472">Membrane</keyword>
<feature type="region of interest" description="Disordered" evidence="1">
    <location>
        <begin position="789"/>
        <end position="826"/>
    </location>
</feature>
<feature type="transmembrane region" description="Helical" evidence="2">
    <location>
        <begin position="193"/>
        <end position="216"/>
    </location>
</feature>
<feature type="transmembrane region" description="Helical" evidence="2">
    <location>
        <begin position="236"/>
        <end position="254"/>
    </location>
</feature>
<feature type="transmembrane region" description="Helical" evidence="2">
    <location>
        <begin position="88"/>
        <end position="106"/>
    </location>
</feature>
<evidence type="ECO:0000256" key="2">
    <source>
        <dbReference type="SAM" id="Phobius"/>
    </source>
</evidence>
<reference evidence="3" key="1">
    <citation type="submission" date="2021-01" db="EMBL/GenBank/DDBJ databases">
        <authorList>
            <person name="Corre E."/>
            <person name="Pelletier E."/>
            <person name="Niang G."/>
            <person name="Scheremetjew M."/>
            <person name="Finn R."/>
            <person name="Kale V."/>
            <person name="Holt S."/>
            <person name="Cochrane G."/>
            <person name="Meng A."/>
            <person name="Brown T."/>
            <person name="Cohen L."/>
        </authorList>
    </citation>
    <scope>NUCLEOTIDE SEQUENCE</scope>
    <source>
        <strain evidence="3">UTEX LB 985</strain>
    </source>
</reference>
<evidence type="ECO:0000313" key="3">
    <source>
        <dbReference type="EMBL" id="CAD9472076.1"/>
    </source>
</evidence>
<feature type="transmembrane region" description="Helical" evidence="2">
    <location>
        <begin position="592"/>
        <end position="612"/>
    </location>
</feature>